<dbReference type="EMBL" id="NHYE01000195">
    <property type="protein sequence ID" value="PPR07051.1"/>
    <property type="molecule type" value="Genomic_DNA"/>
</dbReference>
<keyword evidence="2 7" id="KW-0812">Transmembrane</keyword>
<keyword evidence="13" id="KW-1185">Reference proteome</keyword>
<accession>A0A409YVK7</accession>
<dbReference type="Proteomes" id="UP000284706">
    <property type="component" value="Unassembled WGS sequence"/>
</dbReference>
<dbReference type="Gene3D" id="1.10.238.10">
    <property type="entry name" value="EF-hand"/>
    <property type="match status" value="1"/>
</dbReference>
<feature type="transmembrane region" description="Helical" evidence="10">
    <location>
        <begin position="362"/>
        <end position="383"/>
    </location>
</feature>
<dbReference type="InterPro" id="IPR018108">
    <property type="entry name" value="MCP_transmembrane"/>
</dbReference>
<evidence type="ECO:0000313" key="12">
    <source>
        <dbReference type="EMBL" id="PPR07051.1"/>
    </source>
</evidence>
<feature type="region of interest" description="Disordered" evidence="9">
    <location>
        <begin position="232"/>
        <end position="280"/>
    </location>
</feature>
<proteinExistence type="inferred from homology"/>
<keyword evidence="8" id="KW-0813">Transport</keyword>
<feature type="domain" description="EF-hand" evidence="11">
    <location>
        <begin position="127"/>
        <end position="163"/>
    </location>
</feature>
<dbReference type="InterPro" id="IPR018247">
    <property type="entry name" value="EF_Hand_1_Ca_BS"/>
</dbReference>
<comment type="subcellular location">
    <subcellularLocation>
        <location evidence="1">Mitochondrion inner membrane</location>
        <topology evidence="1">Multi-pass membrane protein</topology>
    </subcellularLocation>
</comment>
<dbReference type="InterPro" id="IPR023395">
    <property type="entry name" value="MCP_dom_sf"/>
</dbReference>
<evidence type="ECO:0000256" key="10">
    <source>
        <dbReference type="SAM" id="Phobius"/>
    </source>
</evidence>
<keyword evidence="5 10" id="KW-1133">Transmembrane helix</keyword>
<comment type="caution">
    <text evidence="12">The sequence shown here is derived from an EMBL/GenBank/DDBJ whole genome shotgun (WGS) entry which is preliminary data.</text>
</comment>
<evidence type="ECO:0000256" key="6">
    <source>
        <dbReference type="ARBA" id="ARBA00023136"/>
    </source>
</evidence>
<dbReference type="Pfam" id="PF00153">
    <property type="entry name" value="Mito_carr"/>
    <property type="match status" value="2"/>
</dbReference>
<evidence type="ECO:0000259" key="11">
    <source>
        <dbReference type="PROSITE" id="PS50222"/>
    </source>
</evidence>
<evidence type="ECO:0000256" key="3">
    <source>
        <dbReference type="ARBA" id="ARBA00022737"/>
    </source>
</evidence>
<feature type="compositionally biased region" description="Basic and acidic residues" evidence="9">
    <location>
        <begin position="237"/>
        <end position="246"/>
    </location>
</feature>
<evidence type="ECO:0000256" key="5">
    <source>
        <dbReference type="ARBA" id="ARBA00022989"/>
    </source>
</evidence>
<dbReference type="InParanoid" id="A0A409YVK7"/>
<feature type="repeat" description="Solcar" evidence="7">
    <location>
        <begin position="362"/>
        <end position="451"/>
    </location>
</feature>
<dbReference type="InterPro" id="IPR011992">
    <property type="entry name" value="EF-hand-dom_pair"/>
</dbReference>
<name>A0A409YVK7_9AGAR</name>
<feature type="compositionally biased region" description="Acidic residues" evidence="9">
    <location>
        <begin position="261"/>
        <end position="276"/>
    </location>
</feature>
<dbReference type="PROSITE" id="PS50920">
    <property type="entry name" value="SOLCAR"/>
    <property type="match status" value="1"/>
</dbReference>
<evidence type="ECO:0000256" key="8">
    <source>
        <dbReference type="RuleBase" id="RU000488"/>
    </source>
</evidence>
<dbReference type="GO" id="GO:0005743">
    <property type="term" value="C:mitochondrial inner membrane"/>
    <property type="evidence" value="ECO:0007669"/>
    <property type="project" value="UniProtKB-SubCell"/>
</dbReference>
<dbReference type="Gene3D" id="1.50.40.10">
    <property type="entry name" value="Mitochondrial carrier domain"/>
    <property type="match status" value="1"/>
</dbReference>
<dbReference type="PANTHER" id="PTHR24089">
    <property type="entry name" value="SOLUTE CARRIER FAMILY 25"/>
    <property type="match status" value="1"/>
</dbReference>
<feature type="region of interest" description="Disordered" evidence="9">
    <location>
        <begin position="1"/>
        <end position="38"/>
    </location>
</feature>
<sequence>MPDLNTSAKAPSNRIAPENDTKGLHIHPDVPLDPHLEQPHSLEEFREAEGREDRKRRLYELWKSLPQVLEPSKPPTKRPDDVDITAEKAEALKAMYDSELLLHCSTHPTGSRPPHIGWKEFKDYAHAKEVELWHIFHDELDLDGNGRLDRTELQSALSKAGIHLSNSTIDNFMQFVSAQHDVQDNIDFRDFRDFFILLPRKISPAEIYQYYEMRRYLGDDGRGAARVTMEGDVSLSAEDKPPDHLAYKMTRPSSTSRSSDSDEEYDELEEGEEEEEQEHHFLDGHTSLKFLLAGGTQMMSSTGQKRSLTGAMRHLWQLGGFRAYYRGLTIGLIGVFPYSAIDMSTFEALKLAYQRSTGKQEPGVLALLAFGSISGSVGATSVYPLNLVRTRLQASGSTGHPQRYSGIWDVFQKTYERDGWRGFYRGLFPTLAKVVPAVSISYVVYEHTKRRYVS</sequence>
<keyword evidence="4" id="KW-0106">Calcium</keyword>
<evidence type="ECO:0000256" key="7">
    <source>
        <dbReference type="PROSITE-ProRule" id="PRU00282"/>
    </source>
</evidence>
<feature type="compositionally biased region" description="Basic and acidic residues" evidence="9">
    <location>
        <begin position="17"/>
        <end position="38"/>
    </location>
</feature>
<dbReference type="PROSITE" id="PS00018">
    <property type="entry name" value="EF_HAND_1"/>
    <property type="match status" value="1"/>
</dbReference>
<feature type="transmembrane region" description="Helical" evidence="10">
    <location>
        <begin position="423"/>
        <end position="445"/>
    </location>
</feature>
<organism evidence="12 13">
    <name type="scientific">Gymnopilus dilepis</name>
    <dbReference type="NCBI Taxonomy" id="231916"/>
    <lineage>
        <taxon>Eukaryota</taxon>
        <taxon>Fungi</taxon>
        <taxon>Dikarya</taxon>
        <taxon>Basidiomycota</taxon>
        <taxon>Agaricomycotina</taxon>
        <taxon>Agaricomycetes</taxon>
        <taxon>Agaricomycetidae</taxon>
        <taxon>Agaricales</taxon>
        <taxon>Agaricineae</taxon>
        <taxon>Hymenogastraceae</taxon>
        <taxon>Gymnopilus</taxon>
    </lineage>
</organism>
<evidence type="ECO:0000256" key="9">
    <source>
        <dbReference type="SAM" id="MobiDB-lite"/>
    </source>
</evidence>
<comment type="similarity">
    <text evidence="8">Belongs to the mitochondrial carrier (TC 2.A.29) family.</text>
</comment>
<reference evidence="12 13" key="1">
    <citation type="journal article" date="2018" name="Evol. Lett.">
        <title>Horizontal gene cluster transfer increased hallucinogenic mushroom diversity.</title>
        <authorList>
            <person name="Reynolds H.T."/>
            <person name="Vijayakumar V."/>
            <person name="Gluck-Thaler E."/>
            <person name="Korotkin H.B."/>
            <person name="Matheny P.B."/>
            <person name="Slot J.C."/>
        </authorList>
    </citation>
    <scope>NUCLEOTIDE SEQUENCE [LARGE SCALE GENOMIC DNA]</scope>
    <source>
        <strain evidence="12 13">SRW20</strain>
    </source>
</reference>
<evidence type="ECO:0000256" key="1">
    <source>
        <dbReference type="ARBA" id="ARBA00004448"/>
    </source>
</evidence>
<dbReference type="SUPFAM" id="SSF47473">
    <property type="entry name" value="EF-hand"/>
    <property type="match status" value="1"/>
</dbReference>
<dbReference type="STRING" id="231916.A0A409YVK7"/>
<evidence type="ECO:0000313" key="13">
    <source>
        <dbReference type="Proteomes" id="UP000284706"/>
    </source>
</evidence>
<evidence type="ECO:0000256" key="2">
    <source>
        <dbReference type="ARBA" id="ARBA00022692"/>
    </source>
</evidence>
<keyword evidence="3" id="KW-0677">Repeat</keyword>
<evidence type="ECO:0000256" key="4">
    <source>
        <dbReference type="ARBA" id="ARBA00022837"/>
    </source>
</evidence>
<dbReference type="SUPFAM" id="SSF103506">
    <property type="entry name" value="Mitochondrial carrier"/>
    <property type="match status" value="1"/>
</dbReference>
<dbReference type="GO" id="GO:0005509">
    <property type="term" value="F:calcium ion binding"/>
    <property type="evidence" value="ECO:0007669"/>
    <property type="project" value="InterPro"/>
</dbReference>
<feature type="transmembrane region" description="Helical" evidence="10">
    <location>
        <begin position="323"/>
        <end position="341"/>
    </location>
</feature>
<feature type="compositionally biased region" description="Polar residues" evidence="9">
    <location>
        <begin position="1"/>
        <end position="10"/>
    </location>
</feature>
<dbReference type="InterPro" id="IPR002048">
    <property type="entry name" value="EF_hand_dom"/>
</dbReference>
<gene>
    <name evidence="12" type="ORF">CVT26_005252</name>
</gene>
<protein>
    <recommendedName>
        <fullName evidence="11">EF-hand domain-containing protein</fullName>
    </recommendedName>
</protein>
<dbReference type="OrthoDB" id="270584at2759"/>
<keyword evidence="6 7" id="KW-0472">Membrane</keyword>
<dbReference type="PROSITE" id="PS50222">
    <property type="entry name" value="EF_HAND_2"/>
    <property type="match status" value="1"/>
</dbReference>
<dbReference type="AlphaFoldDB" id="A0A409YVK7"/>